<feature type="compositionally biased region" description="Basic and acidic residues" evidence="1">
    <location>
        <begin position="39"/>
        <end position="59"/>
    </location>
</feature>
<proteinExistence type="predicted"/>
<protein>
    <submittedName>
        <fullName evidence="2">Uncharacterized protein</fullName>
    </submittedName>
</protein>
<dbReference type="EMBL" id="JBHSIV010000006">
    <property type="protein sequence ID" value="MFC5062212.1"/>
    <property type="molecule type" value="Genomic_DNA"/>
</dbReference>
<name>A0ABV9YKF9_9PSEU</name>
<comment type="caution">
    <text evidence="2">The sequence shown here is derived from an EMBL/GenBank/DDBJ whole genome shotgun (WGS) entry which is preliminary data.</text>
</comment>
<reference evidence="3" key="1">
    <citation type="journal article" date="2019" name="Int. J. Syst. Evol. Microbiol.">
        <title>The Global Catalogue of Microorganisms (GCM) 10K type strain sequencing project: providing services to taxonomists for standard genome sequencing and annotation.</title>
        <authorList>
            <consortium name="The Broad Institute Genomics Platform"/>
            <consortium name="The Broad Institute Genome Sequencing Center for Infectious Disease"/>
            <person name="Wu L."/>
            <person name="Ma J."/>
        </authorList>
    </citation>
    <scope>NUCLEOTIDE SEQUENCE [LARGE SCALE GENOMIC DNA]</scope>
    <source>
        <strain evidence="3">CGMCC 4.7093</strain>
    </source>
</reference>
<sequence>MAKKSGDRTDEVLEGLQQLVDAGRVAEVEEMLTTIVETEPEKEPTAKERETRSYAEGMRDGISLARGLSS</sequence>
<dbReference type="RefSeq" id="WP_378035552.1">
    <property type="nucleotide sequence ID" value="NZ_JBHSIV010000006.1"/>
</dbReference>
<keyword evidence="3" id="KW-1185">Reference proteome</keyword>
<evidence type="ECO:0000313" key="2">
    <source>
        <dbReference type="EMBL" id="MFC5062212.1"/>
    </source>
</evidence>
<accession>A0ABV9YKF9</accession>
<evidence type="ECO:0000313" key="3">
    <source>
        <dbReference type="Proteomes" id="UP001595947"/>
    </source>
</evidence>
<feature type="region of interest" description="Disordered" evidence="1">
    <location>
        <begin position="38"/>
        <end position="70"/>
    </location>
</feature>
<organism evidence="2 3">
    <name type="scientific">Actinomycetospora atypica</name>
    <dbReference type="NCBI Taxonomy" id="1290095"/>
    <lineage>
        <taxon>Bacteria</taxon>
        <taxon>Bacillati</taxon>
        <taxon>Actinomycetota</taxon>
        <taxon>Actinomycetes</taxon>
        <taxon>Pseudonocardiales</taxon>
        <taxon>Pseudonocardiaceae</taxon>
        <taxon>Actinomycetospora</taxon>
    </lineage>
</organism>
<evidence type="ECO:0000256" key="1">
    <source>
        <dbReference type="SAM" id="MobiDB-lite"/>
    </source>
</evidence>
<gene>
    <name evidence="2" type="ORF">ACFPBZ_08345</name>
</gene>
<dbReference type="Proteomes" id="UP001595947">
    <property type="component" value="Unassembled WGS sequence"/>
</dbReference>